<feature type="region of interest" description="Disordered" evidence="1">
    <location>
        <begin position="1"/>
        <end position="20"/>
    </location>
</feature>
<accession>A0A135YRG3</accession>
<evidence type="ECO:0008006" key="5">
    <source>
        <dbReference type="Google" id="ProtNLM"/>
    </source>
</evidence>
<reference evidence="3 4" key="1">
    <citation type="submission" date="2016-02" db="EMBL/GenBank/DDBJ databases">
        <authorList>
            <person name="Wen L."/>
            <person name="He K."/>
            <person name="Yang H."/>
        </authorList>
    </citation>
    <scope>NUCLEOTIDE SEQUENCE [LARGE SCALE GENOMIC DNA]</scope>
    <source>
        <strain evidence="3 4">MJR8628A</strain>
    </source>
</reference>
<dbReference type="Proteomes" id="UP000070326">
    <property type="component" value="Unassembled WGS sequence"/>
</dbReference>
<dbReference type="InterPro" id="IPR025648">
    <property type="entry name" value="DUF4358"/>
</dbReference>
<evidence type="ECO:0000256" key="2">
    <source>
        <dbReference type="SAM" id="Phobius"/>
    </source>
</evidence>
<sequence>MSDKRDKKQPNASNYEQTARLRIITSEEIEDTVKGGNRPKESIKDRFVNRKPMKMSSMYRKKYAILWGIVLIVFILAYQFVKVRDIDFKELSSQIENRVSMENMVMGNDATLRKLYGINKLEVEAYTLLAPKSNMEATEILIVKCKKGMTDPVMAKIQARIDAQSNSFKNYAPDQYTIISNSQLKKKGDYIYFISSKNQKAIDEAIKNSYK</sequence>
<gene>
    <name evidence="3" type="ORF">HMPREF3195_01154</name>
</gene>
<evidence type="ECO:0000313" key="3">
    <source>
        <dbReference type="EMBL" id="KXI11921.1"/>
    </source>
</evidence>
<dbReference type="RefSeq" id="WP_061101829.1">
    <property type="nucleotide sequence ID" value="NZ_JAWGFF010000004.1"/>
</dbReference>
<dbReference type="EMBL" id="LSQZ01000061">
    <property type="protein sequence ID" value="KXI11921.1"/>
    <property type="molecule type" value="Genomic_DNA"/>
</dbReference>
<keyword evidence="2" id="KW-1133">Transmembrane helix</keyword>
<dbReference type="eggNOG" id="ENOG5032RUT">
    <property type="taxonomic scope" value="Bacteria"/>
</dbReference>
<keyword evidence="2" id="KW-0812">Transmembrane</keyword>
<dbReference type="Pfam" id="PF14270">
    <property type="entry name" value="DUF4358"/>
    <property type="match status" value="1"/>
</dbReference>
<comment type="caution">
    <text evidence="3">The sequence shown here is derived from an EMBL/GenBank/DDBJ whole genome shotgun (WGS) entry which is preliminary data.</text>
</comment>
<organism evidence="3 4">
    <name type="scientific">Peptostreptococcus anaerobius</name>
    <dbReference type="NCBI Taxonomy" id="1261"/>
    <lineage>
        <taxon>Bacteria</taxon>
        <taxon>Bacillati</taxon>
        <taxon>Bacillota</taxon>
        <taxon>Clostridia</taxon>
        <taxon>Peptostreptococcales</taxon>
        <taxon>Peptostreptococcaceae</taxon>
        <taxon>Peptostreptococcus</taxon>
    </lineage>
</organism>
<evidence type="ECO:0000256" key="1">
    <source>
        <dbReference type="SAM" id="MobiDB-lite"/>
    </source>
</evidence>
<feature type="transmembrane region" description="Helical" evidence="2">
    <location>
        <begin position="63"/>
        <end position="81"/>
    </location>
</feature>
<keyword evidence="2" id="KW-0472">Membrane</keyword>
<dbReference type="STRING" id="1261.HMPREF3195_01154"/>
<protein>
    <recommendedName>
        <fullName evidence="5">DUF4358 domain-containing protein</fullName>
    </recommendedName>
</protein>
<evidence type="ECO:0000313" key="4">
    <source>
        <dbReference type="Proteomes" id="UP000070326"/>
    </source>
</evidence>
<proteinExistence type="predicted"/>
<dbReference type="AlphaFoldDB" id="A0A135YRG3"/>
<name>A0A135YRG3_9FIRM</name>
<dbReference type="PATRIC" id="fig|1261.5.peg.1156"/>